<dbReference type="InterPro" id="IPR005349">
    <property type="entry name" value="TMEM14"/>
</dbReference>
<keyword evidence="5" id="KW-0472">Membrane</keyword>
<dbReference type="Pfam" id="PF03647">
    <property type="entry name" value="Tmemb_14"/>
    <property type="match status" value="1"/>
</dbReference>
<evidence type="ECO:0000313" key="7">
    <source>
        <dbReference type="EMBL" id="CRK22088.1"/>
    </source>
</evidence>
<accession>A0A0G4LJA6</accession>
<keyword evidence="4" id="KW-1133">Transmembrane helix</keyword>
<evidence type="ECO:0000256" key="4">
    <source>
        <dbReference type="ARBA" id="ARBA00022989"/>
    </source>
</evidence>
<dbReference type="Proteomes" id="UP000045706">
    <property type="component" value="Unassembled WGS sequence"/>
</dbReference>
<evidence type="ECO:0000256" key="2">
    <source>
        <dbReference type="ARBA" id="ARBA00007590"/>
    </source>
</evidence>
<evidence type="ECO:0000256" key="6">
    <source>
        <dbReference type="SAM" id="MobiDB-lite"/>
    </source>
</evidence>
<keyword evidence="3" id="KW-0812">Transmembrane</keyword>
<feature type="compositionally biased region" description="Basic and acidic residues" evidence="6">
    <location>
        <begin position="207"/>
        <end position="334"/>
    </location>
</feature>
<reference evidence="8" key="1">
    <citation type="submission" date="2015-05" db="EMBL/GenBank/DDBJ databases">
        <authorList>
            <person name="Fogelqvist Johan"/>
        </authorList>
    </citation>
    <scope>NUCLEOTIDE SEQUENCE [LARGE SCALE GENOMIC DNA]</scope>
</reference>
<protein>
    <submittedName>
        <fullName evidence="7">Uncharacterized protein</fullName>
    </submittedName>
</protein>
<organism evidence="7 8">
    <name type="scientific">Verticillium longisporum</name>
    <name type="common">Verticillium dahliae var. longisporum</name>
    <dbReference type="NCBI Taxonomy" id="100787"/>
    <lineage>
        <taxon>Eukaryota</taxon>
        <taxon>Fungi</taxon>
        <taxon>Dikarya</taxon>
        <taxon>Ascomycota</taxon>
        <taxon>Pezizomycotina</taxon>
        <taxon>Sordariomycetes</taxon>
        <taxon>Hypocreomycetidae</taxon>
        <taxon>Glomerellales</taxon>
        <taxon>Plectosphaerellaceae</taxon>
        <taxon>Verticillium</taxon>
    </lineage>
</organism>
<comment type="similarity">
    <text evidence="2">Belongs to the TMEM14 family.</text>
</comment>
<feature type="region of interest" description="Disordered" evidence="6">
    <location>
        <begin position="203"/>
        <end position="335"/>
    </location>
</feature>
<feature type="region of interest" description="Disordered" evidence="6">
    <location>
        <begin position="43"/>
        <end position="74"/>
    </location>
</feature>
<evidence type="ECO:0000313" key="8">
    <source>
        <dbReference type="Proteomes" id="UP000045706"/>
    </source>
</evidence>
<name>A0A0G4LJA6_VERLO</name>
<evidence type="ECO:0000256" key="5">
    <source>
        <dbReference type="ARBA" id="ARBA00023136"/>
    </source>
</evidence>
<dbReference type="GO" id="GO:0016020">
    <property type="term" value="C:membrane"/>
    <property type="evidence" value="ECO:0007669"/>
    <property type="project" value="UniProtKB-SubCell"/>
</dbReference>
<evidence type="ECO:0000256" key="3">
    <source>
        <dbReference type="ARBA" id="ARBA00022692"/>
    </source>
</evidence>
<gene>
    <name evidence="7" type="ORF">BN1723_012567</name>
</gene>
<proteinExistence type="inferred from homology"/>
<dbReference type="AlphaFoldDB" id="A0A0G4LJA6"/>
<dbReference type="InterPro" id="IPR044890">
    <property type="entry name" value="TMEM14_sf"/>
</dbReference>
<dbReference type="PANTHER" id="PTHR12668">
    <property type="entry name" value="TRANSMEMBRANE PROTEIN 14, 15"/>
    <property type="match status" value="1"/>
</dbReference>
<dbReference type="Gene3D" id="1.10.10.1740">
    <property type="entry name" value="Transmembrane protein 14-like"/>
    <property type="match status" value="1"/>
</dbReference>
<evidence type="ECO:0000256" key="1">
    <source>
        <dbReference type="ARBA" id="ARBA00004370"/>
    </source>
</evidence>
<comment type="subcellular location">
    <subcellularLocation>
        <location evidence="1">Membrane</location>
    </subcellularLocation>
</comment>
<dbReference type="PANTHER" id="PTHR12668:SF53">
    <property type="entry name" value="TMEM14 PROTEIN HOMOLOG YJR085C"/>
    <property type="match status" value="1"/>
</dbReference>
<dbReference type="EMBL" id="CVQI01012669">
    <property type="protein sequence ID" value="CRK22088.1"/>
    <property type="molecule type" value="Genomic_DNA"/>
</dbReference>
<sequence length="494" mass="53994">MLASASRRTSYGVVSFLLLLFFTALVIQYRDTSRSSLESMLHTAQPTGAETKTPEKPTESPSSTPQAGPGARPHVTSLGRISRLHYLVPTTLVKPPVCAVVASALVNRFPIPVLKAFVDKYYDSWFFPVLRPLLRAAVRAIQADEPIHPRPIDGRIWVVAHRYPENVELEDEFGGVFTDAADEPFIPLQKLCSGEAAPVIGTKKPVKKPEKQAAKLEAKPDVKPELKPEMKPQDKAETKPEEKPQVTPEQKPETKQEDKPVDKPEEKPEGKPEDTSAGKPDDKQEKPKENPGEQPKEMPEGKPEERPAEKPEDKPQEKPEDKPKDGHHDLDDSKAVNPQAQPCVLILPPLPSVSHAAQTSQSWLSIPHSHWQACVSPDAPNSPSHAQVKCSRVPARPTVAAGGTFGFVRTRSKPSLIAGLTLGTSFAFAGYLLKKNKDYGAELALGSSVVLLGAGAQRLIATQAKSRPAIGLTVAGALSTFYYQKKFREFRFGV</sequence>